<dbReference type="Gene3D" id="6.20.450.20">
    <property type="match status" value="1"/>
</dbReference>
<accession>A0ABQ1IRU8</accession>
<feature type="domain" description="Stability determinant" evidence="1">
    <location>
        <begin position="7"/>
        <end position="33"/>
    </location>
</feature>
<dbReference type="EMBL" id="BMDZ01000046">
    <property type="protein sequence ID" value="GGB50856.1"/>
    <property type="molecule type" value="Genomic_DNA"/>
</dbReference>
<protein>
    <recommendedName>
        <fullName evidence="1">Stability determinant domain-containing protein</fullName>
    </recommendedName>
</protein>
<evidence type="ECO:0000313" key="3">
    <source>
        <dbReference type="Proteomes" id="UP000603352"/>
    </source>
</evidence>
<gene>
    <name evidence="2" type="ORF">GCM10011505_34900</name>
</gene>
<organism evidence="2 3">
    <name type="scientific">Tistrella bauzanensis</name>
    <dbReference type="NCBI Taxonomy" id="657419"/>
    <lineage>
        <taxon>Bacteria</taxon>
        <taxon>Pseudomonadati</taxon>
        <taxon>Pseudomonadota</taxon>
        <taxon>Alphaproteobacteria</taxon>
        <taxon>Geminicoccales</taxon>
        <taxon>Geminicoccaceae</taxon>
        <taxon>Tistrella</taxon>
    </lineage>
</organism>
<reference evidence="3" key="1">
    <citation type="journal article" date="2019" name="Int. J. Syst. Evol. Microbiol.">
        <title>The Global Catalogue of Microorganisms (GCM) 10K type strain sequencing project: providing services to taxonomists for standard genome sequencing and annotation.</title>
        <authorList>
            <consortium name="The Broad Institute Genomics Platform"/>
            <consortium name="The Broad Institute Genome Sequencing Center for Infectious Disease"/>
            <person name="Wu L."/>
            <person name="Ma J."/>
        </authorList>
    </citation>
    <scope>NUCLEOTIDE SEQUENCE [LARGE SCALE GENOMIC DNA]</scope>
    <source>
        <strain evidence="3">CGMCC 1.10188</strain>
    </source>
</reference>
<evidence type="ECO:0000259" key="1">
    <source>
        <dbReference type="Pfam" id="PF21217"/>
    </source>
</evidence>
<sequence length="52" mass="6020">MVTDQPSHDAWFRARVQEALADPRPSIPHDEVEAHMARRRQMLRQRLAAPSS</sequence>
<evidence type="ECO:0000313" key="2">
    <source>
        <dbReference type="EMBL" id="GGB50856.1"/>
    </source>
</evidence>
<keyword evidence="3" id="KW-1185">Reference proteome</keyword>
<proteinExistence type="predicted"/>
<dbReference type="Proteomes" id="UP000603352">
    <property type="component" value="Unassembled WGS sequence"/>
</dbReference>
<comment type="caution">
    <text evidence="2">The sequence shown here is derived from an EMBL/GenBank/DDBJ whole genome shotgun (WGS) entry which is preliminary data.</text>
</comment>
<name>A0ABQ1IRU8_9PROT</name>
<dbReference type="Pfam" id="PF21217">
    <property type="entry name" value="PaaA2"/>
    <property type="match status" value="1"/>
</dbReference>
<dbReference type="InterPro" id="IPR048851">
    <property type="entry name" value="PaaA2_dom"/>
</dbReference>